<sequence length="216" mass="23159">MKLILIGQGGHSRVVEETADQLNIEVIGYLDDKYSFFDLENDKYIGPIHSVPKLIDLYSDIKFLISIGNNVVRKRIVERLNLSDTYYLTLIHPTAVISRSAEIGAGTVVMAQSIVQTNAKIGQHVIINTGSVIEHDNHLGDFVHLSPNATLTGGVSIEEGAHVGAGATVIPNVGIGSWSVVGAGATVINNVPNKCTAVGVPAKIKVKEDDTFVQHQ</sequence>
<dbReference type="InterPro" id="IPR011004">
    <property type="entry name" value="Trimer_LpxA-like_sf"/>
</dbReference>
<name>A0A940X040_9BACI</name>
<feature type="domain" description="PglD N-terminal" evidence="5">
    <location>
        <begin position="2"/>
        <end position="80"/>
    </location>
</feature>
<feature type="site" description="Increases basicity of active site His" evidence="3">
    <location>
        <position position="136"/>
    </location>
</feature>
<dbReference type="CDD" id="cd03360">
    <property type="entry name" value="LbH_AT_putative"/>
    <property type="match status" value="1"/>
</dbReference>
<organism evidence="6 7">
    <name type="scientific">Halalkalibacter suaedae</name>
    <dbReference type="NCBI Taxonomy" id="2822140"/>
    <lineage>
        <taxon>Bacteria</taxon>
        <taxon>Bacillati</taxon>
        <taxon>Bacillota</taxon>
        <taxon>Bacilli</taxon>
        <taxon>Bacillales</taxon>
        <taxon>Bacillaceae</taxon>
        <taxon>Halalkalibacter</taxon>
    </lineage>
</organism>
<dbReference type="Gene3D" id="3.40.50.20">
    <property type="match status" value="1"/>
</dbReference>
<evidence type="ECO:0000259" key="5">
    <source>
        <dbReference type="Pfam" id="PF17836"/>
    </source>
</evidence>
<feature type="binding site" evidence="4">
    <location>
        <position position="144"/>
    </location>
    <ligand>
        <name>acetyl-CoA</name>
        <dbReference type="ChEBI" id="CHEBI:57288"/>
    </ligand>
</feature>
<protein>
    <submittedName>
        <fullName evidence="6">Acetyltransferase</fullName>
    </submittedName>
</protein>
<dbReference type="PANTHER" id="PTHR43300:SF7">
    <property type="entry name" value="UDP-N-ACETYLBACILLOSAMINE N-ACETYLTRANSFERASE"/>
    <property type="match status" value="1"/>
</dbReference>
<dbReference type="PROSITE" id="PS00101">
    <property type="entry name" value="HEXAPEP_TRANSFERASES"/>
    <property type="match status" value="1"/>
</dbReference>
<dbReference type="Pfam" id="PF17836">
    <property type="entry name" value="PglD_N"/>
    <property type="match status" value="1"/>
</dbReference>
<feature type="binding site" evidence="4">
    <location>
        <position position="68"/>
    </location>
    <ligand>
        <name>substrate</name>
    </ligand>
</feature>
<dbReference type="NCBIfam" id="TIGR03570">
    <property type="entry name" value="NeuD_NnaD"/>
    <property type="match status" value="1"/>
</dbReference>
<dbReference type="AlphaFoldDB" id="A0A940X040"/>
<dbReference type="InterPro" id="IPR050179">
    <property type="entry name" value="Trans_hexapeptide_repeat"/>
</dbReference>
<dbReference type="GO" id="GO:0016740">
    <property type="term" value="F:transferase activity"/>
    <property type="evidence" value="ECO:0007669"/>
    <property type="project" value="UniProtKB-KW"/>
</dbReference>
<feature type="active site" description="Proton acceptor" evidence="3">
    <location>
        <position position="135"/>
    </location>
</feature>
<dbReference type="InterPro" id="IPR020019">
    <property type="entry name" value="AcTrfase_PglD-like"/>
</dbReference>
<proteinExistence type="predicted"/>
<evidence type="ECO:0000256" key="4">
    <source>
        <dbReference type="PIRSR" id="PIRSR620019-2"/>
    </source>
</evidence>
<keyword evidence="2" id="KW-0677">Repeat</keyword>
<dbReference type="InterPro" id="IPR041561">
    <property type="entry name" value="PglD_N"/>
</dbReference>
<dbReference type="InterPro" id="IPR001451">
    <property type="entry name" value="Hexapep"/>
</dbReference>
<keyword evidence="1" id="KW-0808">Transferase</keyword>
<evidence type="ECO:0000256" key="2">
    <source>
        <dbReference type="ARBA" id="ARBA00022737"/>
    </source>
</evidence>
<keyword evidence="7" id="KW-1185">Reference proteome</keyword>
<dbReference type="Gene3D" id="2.160.10.10">
    <property type="entry name" value="Hexapeptide repeat proteins"/>
    <property type="match status" value="1"/>
</dbReference>
<accession>A0A940X040</accession>
<dbReference type="RefSeq" id="WP_210597195.1">
    <property type="nucleotide sequence ID" value="NZ_JAGKSQ010000003.1"/>
</dbReference>
<evidence type="ECO:0000256" key="1">
    <source>
        <dbReference type="ARBA" id="ARBA00022679"/>
    </source>
</evidence>
<evidence type="ECO:0000313" key="6">
    <source>
        <dbReference type="EMBL" id="MBP3951519.1"/>
    </source>
</evidence>
<evidence type="ECO:0000313" key="7">
    <source>
        <dbReference type="Proteomes" id="UP000678228"/>
    </source>
</evidence>
<dbReference type="PANTHER" id="PTHR43300">
    <property type="entry name" value="ACETYLTRANSFERASE"/>
    <property type="match status" value="1"/>
</dbReference>
<dbReference type="InterPro" id="IPR018357">
    <property type="entry name" value="Hexapep_transf_CS"/>
</dbReference>
<dbReference type="EMBL" id="JAGKSQ010000003">
    <property type="protein sequence ID" value="MBP3951519.1"/>
    <property type="molecule type" value="Genomic_DNA"/>
</dbReference>
<comment type="caution">
    <text evidence="6">The sequence shown here is derived from an EMBL/GenBank/DDBJ whole genome shotgun (WGS) entry which is preliminary data.</text>
</comment>
<dbReference type="SUPFAM" id="SSF51161">
    <property type="entry name" value="Trimeric LpxA-like enzymes"/>
    <property type="match status" value="1"/>
</dbReference>
<dbReference type="Proteomes" id="UP000678228">
    <property type="component" value="Unassembled WGS sequence"/>
</dbReference>
<reference evidence="6" key="1">
    <citation type="submission" date="2021-03" db="EMBL/GenBank/DDBJ databases">
        <title>Bacillus suaedae sp. nov., isolated from Suaeda aralocaspica.</title>
        <authorList>
            <person name="Lei R.F.R."/>
        </authorList>
    </citation>
    <scope>NUCLEOTIDE SEQUENCE</scope>
    <source>
        <strain evidence="6">YZJH907-2</strain>
    </source>
</reference>
<gene>
    <name evidence="6" type="ORF">J7W16_10255</name>
</gene>
<evidence type="ECO:0000256" key="3">
    <source>
        <dbReference type="PIRSR" id="PIRSR620019-1"/>
    </source>
</evidence>
<dbReference type="Pfam" id="PF00132">
    <property type="entry name" value="Hexapep"/>
    <property type="match status" value="1"/>
</dbReference>